<gene>
    <name evidence="1" type="ORF">B5M42_21305</name>
</gene>
<keyword evidence="2" id="KW-1185">Reference proteome</keyword>
<dbReference type="AlphaFoldDB" id="A0A4Y8PSZ0"/>
<evidence type="ECO:0000313" key="1">
    <source>
        <dbReference type="EMBL" id="TFE84053.1"/>
    </source>
</evidence>
<dbReference type="InterPro" id="IPR025591">
    <property type="entry name" value="RloB"/>
</dbReference>
<evidence type="ECO:0000313" key="2">
    <source>
        <dbReference type="Proteomes" id="UP000298246"/>
    </source>
</evidence>
<dbReference type="OrthoDB" id="2080274at2"/>
<dbReference type="RefSeq" id="WP_134756539.1">
    <property type="nucleotide sequence ID" value="NZ_MYFO02000015.1"/>
</dbReference>
<protein>
    <submittedName>
        <fullName evidence="1">Abortive phage infection protein</fullName>
    </submittedName>
</protein>
<accession>A0A4Y8PSZ0</accession>
<proteinExistence type="predicted"/>
<dbReference type="Proteomes" id="UP000298246">
    <property type="component" value="Unassembled WGS sequence"/>
</dbReference>
<organism evidence="1 2">
    <name type="scientific">Paenibacillus athensensis</name>
    <dbReference type="NCBI Taxonomy" id="1967502"/>
    <lineage>
        <taxon>Bacteria</taxon>
        <taxon>Bacillati</taxon>
        <taxon>Bacillota</taxon>
        <taxon>Bacilli</taxon>
        <taxon>Bacillales</taxon>
        <taxon>Paenibacillaceae</taxon>
        <taxon>Paenibacillus</taxon>
    </lineage>
</organism>
<name>A0A4Y8PSZ0_9BACL</name>
<comment type="caution">
    <text evidence="1">The sequence shown here is derived from an EMBL/GenBank/DDBJ whole genome shotgun (WGS) entry which is preliminary data.</text>
</comment>
<dbReference type="EMBL" id="MYFO01000039">
    <property type="protein sequence ID" value="TFE84053.1"/>
    <property type="molecule type" value="Genomic_DNA"/>
</dbReference>
<dbReference type="Pfam" id="PF13707">
    <property type="entry name" value="RloB"/>
    <property type="match status" value="1"/>
</dbReference>
<sequence length="219" mass="26166">MTKMKETQRFYFSVEGECEAWYLEALQKLINEEHSAAYKVSFDTKIEKNPYKRAKAMSLLSKREITHWCDYEDGDAENTTKFMHTLDLLKKTSTLGKQIDYKLGYSNFTFELWMVLHKMDCNAAYAHRRQYLQPINRAYGEKFAELKEYKNETNFKRVLGKITLDDVQQAVERARSLMQRHEQNGIKQYEYKGYRYYKDNPSLTVWESVHTILQKCRLV</sequence>
<reference evidence="1 2" key="1">
    <citation type="submission" date="2017-03" db="EMBL/GenBank/DDBJ databases">
        <title>Isolation of Levoglucosan Utilizing Bacteria.</title>
        <authorList>
            <person name="Arya A.S."/>
        </authorList>
    </citation>
    <scope>NUCLEOTIDE SEQUENCE [LARGE SCALE GENOMIC DNA]</scope>
    <source>
        <strain evidence="1 2">MEC069</strain>
    </source>
</reference>